<accession>A0ABQ5QUQ3</accession>
<dbReference type="Pfam" id="PF13560">
    <property type="entry name" value="HTH_31"/>
    <property type="match status" value="1"/>
</dbReference>
<sequence>MSQRKSRAEAFIKINGDALREVRLDRGLSTVQVAARVGVGKAYISKLERGISPRCSAQVHAALVRVLQPADRRAFRADGQKVAA</sequence>
<dbReference type="InterPro" id="IPR001387">
    <property type="entry name" value="Cro/C1-type_HTH"/>
</dbReference>
<dbReference type="PROSITE" id="PS50943">
    <property type="entry name" value="HTH_CROC1"/>
    <property type="match status" value="1"/>
</dbReference>
<gene>
    <name evidence="2" type="ORF">Pa4123_26610</name>
</gene>
<evidence type="ECO:0000313" key="2">
    <source>
        <dbReference type="EMBL" id="GLH97386.1"/>
    </source>
</evidence>
<dbReference type="Gene3D" id="1.10.260.40">
    <property type="entry name" value="lambda repressor-like DNA-binding domains"/>
    <property type="match status" value="1"/>
</dbReference>
<proteinExistence type="predicted"/>
<feature type="domain" description="HTH cro/C1-type" evidence="1">
    <location>
        <begin position="19"/>
        <end position="50"/>
    </location>
</feature>
<dbReference type="InterPro" id="IPR010982">
    <property type="entry name" value="Lambda_DNA-bd_dom_sf"/>
</dbReference>
<keyword evidence="3" id="KW-1185">Reference proteome</keyword>
<dbReference type="SMART" id="SM00530">
    <property type="entry name" value="HTH_XRE"/>
    <property type="match status" value="1"/>
</dbReference>
<dbReference type="CDD" id="cd00093">
    <property type="entry name" value="HTH_XRE"/>
    <property type="match status" value="1"/>
</dbReference>
<name>A0ABQ5QUQ3_9ACTN</name>
<evidence type="ECO:0000313" key="3">
    <source>
        <dbReference type="Proteomes" id="UP001144280"/>
    </source>
</evidence>
<dbReference type="SUPFAM" id="SSF47413">
    <property type="entry name" value="lambda repressor-like DNA-binding domains"/>
    <property type="match status" value="1"/>
</dbReference>
<evidence type="ECO:0000259" key="1">
    <source>
        <dbReference type="PROSITE" id="PS50943"/>
    </source>
</evidence>
<dbReference type="EMBL" id="BSDI01000010">
    <property type="protein sequence ID" value="GLH97386.1"/>
    <property type="molecule type" value="Genomic_DNA"/>
</dbReference>
<comment type="caution">
    <text evidence="2">The sequence shown here is derived from an EMBL/GenBank/DDBJ whole genome shotgun (WGS) entry which is preliminary data.</text>
</comment>
<dbReference type="RefSeq" id="WP_281895219.1">
    <property type="nucleotide sequence ID" value="NZ_BSDI01000010.1"/>
</dbReference>
<reference evidence="2" key="1">
    <citation type="submission" date="2022-12" db="EMBL/GenBank/DDBJ databases">
        <title>New Phytohabitans aurantiacus sp. RD004123 nov., an actinomycete isolated from soil.</title>
        <authorList>
            <person name="Triningsih D.W."/>
            <person name="Harunari E."/>
            <person name="Igarashi Y."/>
        </authorList>
    </citation>
    <scope>NUCLEOTIDE SEQUENCE</scope>
    <source>
        <strain evidence="2">RD004123</strain>
    </source>
</reference>
<organism evidence="2 3">
    <name type="scientific">Phytohabitans aurantiacus</name>
    <dbReference type="NCBI Taxonomy" id="3016789"/>
    <lineage>
        <taxon>Bacteria</taxon>
        <taxon>Bacillati</taxon>
        <taxon>Actinomycetota</taxon>
        <taxon>Actinomycetes</taxon>
        <taxon>Micromonosporales</taxon>
        <taxon>Micromonosporaceae</taxon>
    </lineage>
</organism>
<protein>
    <recommendedName>
        <fullName evidence="1">HTH cro/C1-type domain-containing protein</fullName>
    </recommendedName>
</protein>
<dbReference type="Proteomes" id="UP001144280">
    <property type="component" value="Unassembled WGS sequence"/>
</dbReference>